<evidence type="ECO:0000313" key="10">
    <source>
        <dbReference type="EMBL" id="GIJ63971.1"/>
    </source>
</evidence>
<reference evidence="10" key="1">
    <citation type="submission" date="2021-01" db="EMBL/GenBank/DDBJ databases">
        <title>Whole genome shotgun sequence of Virgisporangium aurantiacum NBRC 16421.</title>
        <authorList>
            <person name="Komaki H."/>
            <person name="Tamura T."/>
        </authorList>
    </citation>
    <scope>NUCLEOTIDE SEQUENCE</scope>
    <source>
        <strain evidence="10">NBRC 16421</strain>
    </source>
</reference>
<dbReference type="Pfam" id="PF00005">
    <property type="entry name" value="ABC_tran"/>
    <property type="match status" value="1"/>
</dbReference>
<dbReference type="PROSITE" id="PS50893">
    <property type="entry name" value="ABC_TRANSPORTER_2"/>
    <property type="match status" value="1"/>
</dbReference>
<evidence type="ECO:0000256" key="2">
    <source>
        <dbReference type="ARBA" id="ARBA00022692"/>
    </source>
</evidence>
<dbReference type="InterPro" id="IPR036640">
    <property type="entry name" value="ABC1_TM_sf"/>
</dbReference>
<feature type="transmembrane region" description="Helical" evidence="7">
    <location>
        <begin position="63"/>
        <end position="81"/>
    </location>
</feature>
<evidence type="ECO:0000259" key="9">
    <source>
        <dbReference type="PROSITE" id="PS50929"/>
    </source>
</evidence>
<organism evidence="10 11">
    <name type="scientific">Virgisporangium aurantiacum</name>
    <dbReference type="NCBI Taxonomy" id="175570"/>
    <lineage>
        <taxon>Bacteria</taxon>
        <taxon>Bacillati</taxon>
        <taxon>Actinomycetota</taxon>
        <taxon>Actinomycetes</taxon>
        <taxon>Micromonosporales</taxon>
        <taxon>Micromonosporaceae</taxon>
        <taxon>Virgisporangium</taxon>
    </lineage>
</organism>
<protein>
    <submittedName>
        <fullName evidence="10">Multidrug ABC transporter permease</fullName>
    </submittedName>
</protein>
<feature type="domain" description="ABC transmembrane type-1" evidence="9">
    <location>
        <begin position="30"/>
        <end position="313"/>
    </location>
</feature>
<dbReference type="AlphaFoldDB" id="A0A8J4E6Z2"/>
<feature type="transmembrane region" description="Helical" evidence="7">
    <location>
        <begin position="26"/>
        <end position="51"/>
    </location>
</feature>
<keyword evidence="5 7" id="KW-1133">Transmembrane helix</keyword>
<dbReference type="InterPro" id="IPR039421">
    <property type="entry name" value="Type_1_exporter"/>
</dbReference>
<evidence type="ECO:0000256" key="1">
    <source>
        <dbReference type="ARBA" id="ARBA00004651"/>
    </source>
</evidence>
<dbReference type="GO" id="GO:0016887">
    <property type="term" value="F:ATP hydrolysis activity"/>
    <property type="evidence" value="ECO:0007669"/>
    <property type="project" value="InterPro"/>
</dbReference>
<dbReference type="GO" id="GO:0005886">
    <property type="term" value="C:plasma membrane"/>
    <property type="evidence" value="ECO:0007669"/>
    <property type="project" value="UniProtKB-SubCell"/>
</dbReference>
<evidence type="ECO:0000313" key="11">
    <source>
        <dbReference type="Proteomes" id="UP000612585"/>
    </source>
</evidence>
<dbReference type="PROSITE" id="PS50929">
    <property type="entry name" value="ABC_TM1F"/>
    <property type="match status" value="1"/>
</dbReference>
<evidence type="ECO:0000256" key="6">
    <source>
        <dbReference type="ARBA" id="ARBA00023136"/>
    </source>
</evidence>
<evidence type="ECO:0000256" key="4">
    <source>
        <dbReference type="ARBA" id="ARBA00022840"/>
    </source>
</evidence>
<feature type="transmembrane region" description="Helical" evidence="7">
    <location>
        <begin position="287"/>
        <end position="305"/>
    </location>
</feature>
<keyword evidence="6 7" id="KW-0472">Membrane</keyword>
<dbReference type="SMART" id="SM00382">
    <property type="entry name" value="AAA"/>
    <property type="match status" value="1"/>
</dbReference>
<sequence length="621" mass="66172">MSPGLDALRALGPAWALAWRAAPTQVALQLVVTLAAAANPVAAAWLTKLVLDLVASPSPPRAGLLLLAAGLVVAGAAAAVLPQAGQYLRAELERRVTVRAQDRLYSAVNTFPGLGRFEDPQFLNRLRLAEQASSTAPAAVAEGSMGIGQSVLTGIGFLAALTVLSPPMAILVIVAAAPSVVAEFALSHRRASMMWQVGPAERRQLFYATLLSDHRAAKEIRLFGVGDFLRLRMLRQMYSVHRAQRRTDIREFLVQGGLGLVGAGTAGAGLVWAIIAAGDGRLSPGDVAMFVAAVAGVQGSLNWLVHQVAMIHQRLLMFQHYLHVIRAAPELGVSQTPAKLPAMRRGIEFRDVWFRYTTGQEWVLRGLSLTIPHGQTIGLVGLNGAGKSTVVKLLCRFYDPTRGAILWDGVDLRDVDPAALRARIGAVFQDFMTYDLTATENIGLGDVDALEDTHAIEAAARHADVHEVVSALPKGYLTMLSRSYVAESDDSDEGDEGDEGVALSGGQWQRLALARAFLRGAADLLILDEPSSGLDAAAEAKLHARIRQYRAGRTSLLVSHRLGTLRDAHRVIVTDNGVVTEAGTHADLIAHRGTYAGLFEQQARGYTAAAVQGASVQGASP</sequence>
<dbReference type="InterPro" id="IPR011527">
    <property type="entry name" value="ABC1_TM_dom"/>
</dbReference>
<keyword evidence="2 7" id="KW-0812">Transmembrane</keyword>
<dbReference type="GO" id="GO:0015421">
    <property type="term" value="F:ABC-type oligopeptide transporter activity"/>
    <property type="evidence" value="ECO:0007669"/>
    <property type="project" value="TreeGrafter"/>
</dbReference>
<dbReference type="InterPro" id="IPR017871">
    <property type="entry name" value="ABC_transporter-like_CS"/>
</dbReference>
<dbReference type="InterPro" id="IPR003439">
    <property type="entry name" value="ABC_transporter-like_ATP-bd"/>
</dbReference>
<gene>
    <name evidence="10" type="ORF">Vau01_114870</name>
</gene>
<keyword evidence="11" id="KW-1185">Reference proteome</keyword>
<evidence type="ECO:0000256" key="7">
    <source>
        <dbReference type="SAM" id="Phobius"/>
    </source>
</evidence>
<dbReference type="InterPro" id="IPR027417">
    <property type="entry name" value="P-loop_NTPase"/>
</dbReference>
<dbReference type="InterPro" id="IPR003593">
    <property type="entry name" value="AAA+_ATPase"/>
</dbReference>
<dbReference type="RefSeq" id="WP_239152897.1">
    <property type="nucleotide sequence ID" value="NZ_BOPG01000105.1"/>
</dbReference>
<evidence type="ECO:0000256" key="5">
    <source>
        <dbReference type="ARBA" id="ARBA00022989"/>
    </source>
</evidence>
<dbReference type="PANTHER" id="PTHR43394">
    <property type="entry name" value="ATP-DEPENDENT PERMEASE MDL1, MITOCHONDRIAL"/>
    <property type="match status" value="1"/>
</dbReference>
<name>A0A8J4E6Z2_9ACTN</name>
<dbReference type="GO" id="GO:0005524">
    <property type="term" value="F:ATP binding"/>
    <property type="evidence" value="ECO:0007669"/>
    <property type="project" value="UniProtKB-KW"/>
</dbReference>
<dbReference type="PROSITE" id="PS00211">
    <property type="entry name" value="ABC_TRANSPORTER_1"/>
    <property type="match status" value="1"/>
</dbReference>
<accession>A0A8J4E6Z2</accession>
<comment type="caution">
    <text evidence="10">The sequence shown here is derived from an EMBL/GenBank/DDBJ whole genome shotgun (WGS) entry which is preliminary data.</text>
</comment>
<keyword evidence="4" id="KW-0067">ATP-binding</keyword>
<dbReference type="Gene3D" id="1.20.1560.10">
    <property type="entry name" value="ABC transporter type 1, transmembrane domain"/>
    <property type="match status" value="1"/>
</dbReference>
<evidence type="ECO:0000259" key="8">
    <source>
        <dbReference type="PROSITE" id="PS50893"/>
    </source>
</evidence>
<keyword evidence="3" id="KW-0547">Nucleotide-binding</keyword>
<feature type="domain" description="ABC transporter" evidence="8">
    <location>
        <begin position="347"/>
        <end position="601"/>
    </location>
</feature>
<comment type="subcellular location">
    <subcellularLocation>
        <location evidence="1">Cell membrane</location>
        <topology evidence="1">Multi-pass membrane protein</topology>
    </subcellularLocation>
</comment>
<evidence type="ECO:0000256" key="3">
    <source>
        <dbReference type="ARBA" id="ARBA00022741"/>
    </source>
</evidence>
<dbReference type="SUPFAM" id="SSF90123">
    <property type="entry name" value="ABC transporter transmembrane region"/>
    <property type="match status" value="1"/>
</dbReference>
<dbReference type="Gene3D" id="3.40.50.300">
    <property type="entry name" value="P-loop containing nucleotide triphosphate hydrolases"/>
    <property type="match status" value="1"/>
</dbReference>
<proteinExistence type="predicted"/>
<dbReference type="SUPFAM" id="SSF52540">
    <property type="entry name" value="P-loop containing nucleoside triphosphate hydrolases"/>
    <property type="match status" value="1"/>
</dbReference>
<dbReference type="EMBL" id="BOPG01000105">
    <property type="protein sequence ID" value="GIJ63971.1"/>
    <property type="molecule type" value="Genomic_DNA"/>
</dbReference>
<dbReference type="Proteomes" id="UP000612585">
    <property type="component" value="Unassembled WGS sequence"/>
</dbReference>
<dbReference type="PANTHER" id="PTHR43394:SF1">
    <property type="entry name" value="ATP-BINDING CASSETTE SUB-FAMILY B MEMBER 10, MITOCHONDRIAL"/>
    <property type="match status" value="1"/>
</dbReference>
<feature type="transmembrane region" description="Helical" evidence="7">
    <location>
        <begin position="252"/>
        <end position="275"/>
    </location>
</feature>